<evidence type="ECO:0000259" key="3">
    <source>
        <dbReference type="Pfam" id="PF03330"/>
    </source>
</evidence>
<reference evidence="4" key="1">
    <citation type="journal article" date="2015" name="Nature">
        <title>Complex archaea that bridge the gap between prokaryotes and eukaryotes.</title>
        <authorList>
            <person name="Spang A."/>
            <person name="Saw J.H."/>
            <person name="Jorgensen S.L."/>
            <person name="Zaremba-Niedzwiedzka K."/>
            <person name="Martijn J."/>
            <person name="Lind A.E."/>
            <person name="van Eijk R."/>
            <person name="Schleper C."/>
            <person name="Guy L."/>
            <person name="Ettema T.J."/>
        </authorList>
    </citation>
    <scope>NUCLEOTIDE SEQUENCE</scope>
</reference>
<dbReference type="AlphaFoldDB" id="A0A0F9XRW8"/>
<dbReference type="Pfam" id="PF03330">
    <property type="entry name" value="DPBB_1"/>
    <property type="match status" value="1"/>
</dbReference>
<protein>
    <recommendedName>
        <fullName evidence="3">RlpA-like protein double-psi beta-barrel domain-containing protein</fullName>
    </recommendedName>
</protein>
<gene>
    <name evidence="4" type="ORF">LCGC14_0183300</name>
</gene>
<dbReference type="EMBL" id="LAZR01000074">
    <property type="protein sequence ID" value="KKN95003.1"/>
    <property type="molecule type" value="Genomic_DNA"/>
</dbReference>
<dbReference type="GO" id="GO:0071555">
    <property type="term" value="P:cell wall organization"/>
    <property type="evidence" value="ECO:0007669"/>
    <property type="project" value="UniProtKB-KW"/>
</dbReference>
<organism evidence="4">
    <name type="scientific">marine sediment metagenome</name>
    <dbReference type="NCBI Taxonomy" id="412755"/>
    <lineage>
        <taxon>unclassified sequences</taxon>
        <taxon>metagenomes</taxon>
        <taxon>ecological metagenomes</taxon>
    </lineage>
</organism>
<dbReference type="Gene3D" id="2.40.40.10">
    <property type="entry name" value="RlpA-like domain"/>
    <property type="match status" value="1"/>
</dbReference>
<dbReference type="InterPro" id="IPR009009">
    <property type="entry name" value="RlpA-like_DPBB"/>
</dbReference>
<dbReference type="InterPro" id="IPR034718">
    <property type="entry name" value="RlpA"/>
</dbReference>
<sequence>MKNLILIALLLIVAGCSTTQPGAAGNWAGYKEKGQASFYADRHQNQKTASGQPYRHDLSTAAHKKLPFGSVVKVTNTSNGKSVVVTINDRGPFVRGRVIDLSKSAFSRIGNTSAGLLNVEIEVIR</sequence>
<evidence type="ECO:0000256" key="1">
    <source>
        <dbReference type="ARBA" id="ARBA00023239"/>
    </source>
</evidence>
<name>A0A0F9XRW8_9ZZZZ</name>
<dbReference type="HAMAP" id="MF_02071">
    <property type="entry name" value="RlpA"/>
    <property type="match status" value="1"/>
</dbReference>
<keyword evidence="2" id="KW-0961">Cell wall biogenesis/degradation</keyword>
<accession>A0A0F9XRW8</accession>
<dbReference type="InterPro" id="IPR036908">
    <property type="entry name" value="RlpA-like_sf"/>
</dbReference>
<dbReference type="PROSITE" id="PS51257">
    <property type="entry name" value="PROKAR_LIPOPROTEIN"/>
    <property type="match status" value="1"/>
</dbReference>
<dbReference type="GO" id="GO:0016829">
    <property type="term" value="F:lyase activity"/>
    <property type="evidence" value="ECO:0007669"/>
    <property type="project" value="UniProtKB-KW"/>
</dbReference>
<comment type="caution">
    <text evidence="4">The sequence shown here is derived from an EMBL/GenBank/DDBJ whole genome shotgun (WGS) entry which is preliminary data.</text>
</comment>
<dbReference type="SUPFAM" id="SSF50685">
    <property type="entry name" value="Barwin-like endoglucanases"/>
    <property type="match status" value="1"/>
</dbReference>
<evidence type="ECO:0000256" key="2">
    <source>
        <dbReference type="ARBA" id="ARBA00023316"/>
    </source>
</evidence>
<keyword evidence="1" id="KW-0456">Lyase</keyword>
<evidence type="ECO:0000313" key="4">
    <source>
        <dbReference type="EMBL" id="KKN95003.1"/>
    </source>
</evidence>
<dbReference type="CDD" id="cd22268">
    <property type="entry name" value="DPBB_RlpA-like"/>
    <property type="match status" value="1"/>
</dbReference>
<dbReference type="PANTHER" id="PTHR34183">
    <property type="entry name" value="ENDOLYTIC PEPTIDOGLYCAN TRANSGLYCOSYLASE RLPA"/>
    <property type="match status" value="1"/>
</dbReference>
<proteinExistence type="inferred from homology"/>
<dbReference type="PANTHER" id="PTHR34183:SF8">
    <property type="entry name" value="ENDOLYTIC PEPTIDOGLYCAN TRANSGLYCOSYLASE RLPA-RELATED"/>
    <property type="match status" value="1"/>
</dbReference>
<feature type="domain" description="RlpA-like protein double-psi beta-barrel" evidence="3">
    <location>
        <begin position="32"/>
        <end position="121"/>
    </location>
</feature>
<dbReference type="InterPro" id="IPR012997">
    <property type="entry name" value="RplA"/>
</dbReference>
<dbReference type="NCBIfam" id="TIGR00413">
    <property type="entry name" value="rlpA"/>
    <property type="match status" value="1"/>
</dbReference>